<dbReference type="EMBL" id="BGZK01002785">
    <property type="protein sequence ID" value="GBP96455.1"/>
    <property type="molecule type" value="Genomic_DNA"/>
</dbReference>
<dbReference type="AlphaFoldDB" id="A0A4C2ABU0"/>
<organism evidence="1 2">
    <name type="scientific">Eumeta variegata</name>
    <name type="common">Bagworm moth</name>
    <name type="synonym">Eumeta japonica</name>
    <dbReference type="NCBI Taxonomy" id="151549"/>
    <lineage>
        <taxon>Eukaryota</taxon>
        <taxon>Metazoa</taxon>
        <taxon>Ecdysozoa</taxon>
        <taxon>Arthropoda</taxon>
        <taxon>Hexapoda</taxon>
        <taxon>Insecta</taxon>
        <taxon>Pterygota</taxon>
        <taxon>Neoptera</taxon>
        <taxon>Endopterygota</taxon>
        <taxon>Lepidoptera</taxon>
        <taxon>Glossata</taxon>
        <taxon>Ditrysia</taxon>
        <taxon>Tineoidea</taxon>
        <taxon>Psychidae</taxon>
        <taxon>Oiketicinae</taxon>
        <taxon>Eumeta</taxon>
    </lineage>
</organism>
<protein>
    <submittedName>
        <fullName evidence="1">Uncharacterized protein</fullName>
    </submittedName>
</protein>
<evidence type="ECO:0000313" key="2">
    <source>
        <dbReference type="Proteomes" id="UP000299102"/>
    </source>
</evidence>
<accession>A0A4C2ABU0</accession>
<proteinExistence type="predicted"/>
<evidence type="ECO:0000313" key="1">
    <source>
        <dbReference type="EMBL" id="GBP96455.1"/>
    </source>
</evidence>
<keyword evidence="2" id="KW-1185">Reference proteome</keyword>
<reference evidence="1 2" key="1">
    <citation type="journal article" date="2019" name="Commun. Biol.">
        <title>The bagworm genome reveals a unique fibroin gene that provides high tensile strength.</title>
        <authorList>
            <person name="Kono N."/>
            <person name="Nakamura H."/>
            <person name="Ohtoshi R."/>
            <person name="Tomita M."/>
            <person name="Numata K."/>
            <person name="Arakawa K."/>
        </authorList>
    </citation>
    <scope>NUCLEOTIDE SEQUENCE [LARGE SCALE GENOMIC DNA]</scope>
</reference>
<comment type="caution">
    <text evidence="1">The sequence shown here is derived from an EMBL/GenBank/DDBJ whole genome shotgun (WGS) entry which is preliminary data.</text>
</comment>
<sequence>MTREVRSSATSSIWVGFTYSTKRRSRRSKYTGVTLWGTALTAEMEESVDSCDQLDGVVELYTECIQSACDSSHTAKALDTKSKTEFEGLKKDANTKKWHVRNAAPSRRRHLVEEYVSAKKIYERAAADAQTASWKRFCSAQDREIIWDGVYRVARDTGRSQENILLKDDSGRVYNPDESAVLLADTFFLMASAYAFPHVEGSGHKSDTESRKDDYSRPKSYGFIGLLCNGQTVERMFVCHIKWRIMLKQLQRQYGFMPQRGTEDSCII</sequence>
<name>A0A4C2ABU0_EUMVA</name>
<gene>
    <name evidence="1" type="ORF">EVAR_48118_1</name>
</gene>
<dbReference type="OrthoDB" id="411871at2759"/>
<dbReference type="Proteomes" id="UP000299102">
    <property type="component" value="Unassembled WGS sequence"/>
</dbReference>